<dbReference type="Gene3D" id="3.90.1720.30">
    <property type="entry name" value="PPPDE domains"/>
    <property type="match status" value="1"/>
</dbReference>
<gene>
    <name evidence="5" type="ORF">DIURU_000833</name>
</gene>
<sequence>MSTVKVYVYDLSHGLARVYAPMMLGISLDAIYHTSVVVYGKEYYIDQGVKVASTPGTTKYGTPVEVIDMGETEVPEELFDDYLEEHRNAGKYHPATYDLFDNNCNHFTDDSLQFLVGQPLVERILTLPQQVLATPAGQSLRGMLGAQLY</sequence>
<dbReference type="GeneID" id="54779486"/>
<proteinExistence type="inferred from homology"/>
<dbReference type="OMA" id="HLMLGKQ"/>
<organism evidence="5 6">
    <name type="scientific">Diutina rugosa</name>
    <name type="common">Yeast</name>
    <name type="synonym">Candida rugosa</name>
    <dbReference type="NCBI Taxonomy" id="5481"/>
    <lineage>
        <taxon>Eukaryota</taxon>
        <taxon>Fungi</taxon>
        <taxon>Dikarya</taxon>
        <taxon>Ascomycota</taxon>
        <taxon>Saccharomycotina</taxon>
        <taxon>Pichiomycetes</taxon>
        <taxon>Debaryomycetaceae</taxon>
        <taxon>Diutina</taxon>
    </lineage>
</organism>
<accession>A0A642UXA7</accession>
<comment type="caution">
    <text evidence="5">The sequence shown here is derived from an EMBL/GenBank/DDBJ whole genome shotgun (WGS) entry which is preliminary data.</text>
</comment>
<evidence type="ECO:0000313" key="5">
    <source>
        <dbReference type="EMBL" id="KAA8907149.1"/>
    </source>
</evidence>
<feature type="domain" description="PPPDE" evidence="4">
    <location>
        <begin position="2"/>
        <end position="145"/>
    </location>
</feature>
<dbReference type="SMART" id="SM01179">
    <property type="entry name" value="DUF862"/>
    <property type="match status" value="1"/>
</dbReference>
<dbReference type="VEuPathDB" id="FungiDB:DIURU_000833"/>
<keyword evidence="6" id="KW-1185">Reference proteome</keyword>
<dbReference type="Pfam" id="PF05903">
    <property type="entry name" value="Peptidase_C97"/>
    <property type="match status" value="1"/>
</dbReference>
<dbReference type="AlphaFoldDB" id="A0A642UXA7"/>
<dbReference type="OrthoDB" id="21221at2759"/>
<evidence type="ECO:0000256" key="1">
    <source>
        <dbReference type="ARBA" id="ARBA00008140"/>
    </source>
</evidence>
<dbReference type="PROSITE" id="PS51858">
    <property type="entry name" value="PPPDE"/>
    <property type="match status" value="1"/>
</dbReference>
<dbReference type="GO" id="GO:0070646">
    <property type="term" value="P:protein modification by small protein removal"/>
    <property type="evidence" value="ECO:0007669"/>
    <property type="project" value="TreeGrafter"/>
</dbReference>
<dbReference type="Proteomes" id="UP000449547">
    <property type="component" value="Unassembled WGS sequence"/>
</dbReference>
<dbReference type="InterPro" id="IPR008580">
    <property type="entry name" value="PPPDE_dom"/>
</dbReference>
<dbReference type="PANTHER" id="PTHR12378">
    <property type="entry name" value="DESUMOYLATING ISOPEPTIDASE"/>
    <property type="match status" value="1"/>
</dbReference>
<dbReference type="PANTHER" id="PTHR12378:SF7">
    <property type="entry name" value="DESUMOYLATING ISOPEPTIDASE 1"/>
    <property type="match status" value="1"/>
</dbReference>
<dbReference type="GO" id="GO:0006508">
    <property type="term" value="P:proteolysis"/>
    <property type="evidence" value="ECO:0007669"/>
    <property type="project" value="UniProtKB-KW"/>
</dbReference>
<evidence type="ECO:0000313" key="6">
    <source>
        <dbReference type="Proteomes" id="UP000449547"/>
    </source>
</evidence>
<dbReference type="RefSeq" id="XP_034014500.1">
    <property type="nucleotide sequence ID" value="XM_034159125.1"/>
</dbReference>
<name>A0A642UXA7_DIURU</name>
<comment type="similarity">
    <text evidence="1">Belongs to the DeSI family.</text>
</comment>
<dbReference type="InterPro" id="IPR042266">
    <property type="entry name" value="PPPDE_sf"/>
</dbReference>
<keyword evidence="2" id="KW-0645">Protease</keyword>
<dbReference type="EMBL" id="SWFT01000027">
    <property type="protein sequence ID" value="KAA8907149.1"/>
    <property type="molecule type" value="Genomic_DNA"/>
</dbReference>
<evidence type="ECO:0000256" key="3">
    <source>
        <dbReference type="ARBA" id="ARBA00022801"/>
    </source>
</evidence>
<reference evidence="5 6" key="1">
    <citation type="submission" date="2019-07" db="EMBL/GenBank/DDBJ databases">
        <title>Genome assembly of two rare yeast pathogens: Diutina rugosa and Trichomonascus ciferrii.</title>
        <authorList>
            <person name="Mixao V."/>
            <person name="Saus E."/>
            <person name="Hansen A."/>
            <person name="Lass-Flor C."/>
            <person name="Gabaldon T."/>
        </authorList>
    </citation>
    <scope>NUCLEOTIDE SEQUENCE [LARGE SCALE GENOMIC DNA]</scope>
    <source>
        <strain evidence="5 6">CBS 613</strain>
    </source>
</reference>
<evidence type="ECO:0000259" key="4">
    <source>
        <dbReference type="PROSITE" id="PS51858"/>
    </source>
</evidence>
<protein>
    <recommendedName>
        <fullName evidence="4">PPPDE domain-containing protein</fullName>
    </recommendedName>
</protein>
<keyword evidence="3" id="KW-0378">Hydrolase</keyword>
<dbReference type="GO" id="GO:0008233">
    <property type="term" value="F:peptidase activity"/>
    <property type="evidence" value="ECO:0007669"/>
    <property type="project" value="UniProtKB-KW"/>
</dbReference>
<evidence type="ECO:0000256" key="2">
    <source>
        <dbReference type="ARBA" id="ARBA00022670"/>
    </source>
</evidence>